<gene>
    <name evidence="1" type="ORF">AVEN_70797_1</name>
</gene>
<reference evidence="1 2" key="1">
    <citation type="journal article" date="2019" name="Sci. Rep.">
        <title>Orb-weaving spider Araneus ventricosus genome elucidates the spidroin gene catalogue.</title>
        <authorList>
            <person name="Kono N."/>
            <person name="Nakamura H."/>
            <person name="Ohtoshi R."/>
            <person name="Moran D.A.P."/>
            <person name="Shinohara A."/>
            <person name="Yoshida Y."/>
            <person name="Fujiwara M."/>
            <person name="Mori M."/>
            <person name="Tomita M."/>
            <person name="Arakawa K."/>
        </authorList>
    </citation>
    <scope>NUCLEOTIDE SEQUENCE [LARGE SCALE GENOMIC DNA]</scope>
</reference>
<proteinExistence type="predicted"/>
<keyword evidence="2" id="KW-1185">Reference proteome</keyword>
<comment type="caution">
    <text evidence="1">The sequence shown here is derived from an EMBL/GenBank/DDBJ whole genome shotgun (WGS) entry which is preliminary data.</text>
</comment>
<dbReference type="Proteomes" id="UP000499080">
    <property type="component" value="Unassembled WGS sequence"/>
</dbReference>
<evidence type="ECO:0000313" key="2">
    <source>
        <dbReference type="Proteomes" id="UP000499080"/>
    </source>
</evidence>
<protein>
    <submittedName>
        <fullName evidence="1">Uncharacterized protein</fullName>
    </submittedName>
</protein>
<name>A0A4Y2R0Z4_ARAVE</name>
<dbReference type="AlphaFoldDB" id="A0A4Y2R0Z4"/>
<sequence length="126" mass="14565">MTIGKIILPTQQSWRTFPLLNSLGAELSFPALSDFSPDGIPNMTIRLDRFLRFDGFFRLAFQKSVNDELDEQNQCYTSAIQVDPSKWLGDSPETSLFYKEKFEDFKKNHTPTLRSETRIISQRPAE</sequence>
<evidence type="ECO:0000313" key="1">
    <source>
        <dbReference type="EMBL" id="GBN69069.1"/>
    </source>
</evidence>
<dbReference type="EMBL" id="BGPR01015398">
    <property type="protein sequence ID" value="GBN69069.1"/>
    <property type="molecule type" value="Genomic_DNA"/>
</dbReference>
<accession>A0A4Y2R0Z4</accession>
<organism evidence="1 2">
    <name type="scientific">Araneus ventricosus</name>
    <name type="common">Orbweaver spider</name>
    <name type="synonym">Epeira ventricosa</name>
    <dbReference type="NCBI Taxonomy" id="182803"/>
    <lineage>
        <taxon>Eukaryota</taxon>
        <taxon>Metazoa</taxon>
        <taxon>Ecdysozoa</taxon>
        <taxon>Arthropoda</taxon>
        <taxon>Chelicerata</taxon>
        <taxon>Arachnida</taxon>
        <taxon>Araneae</taxon>
        <taxon>Araneomorphae</taxon>
        <taxon>Entelegynae</taxon>
        <taxon>Araneoidea</taxon>
        <taxon>Araneidae</taxon>
        <taxon>Araneus</taxon>
    </lineage>
</organism>